<dbReference type="PANTHER" id="PTHR32385:SF15">
    <property type="entry name" value="INOSITOL PHOSPHOCERAMIDE MANNOSYLTRANSFERASE 1"/>
    <property type="match status" value="1"/>
</dbReference>
<dbReference type="GO" id="GO:0000030">
    <property type="term" value="F:mannosyltransferase activity"/>
    <property type="evidence" value="ECO:0007669"/>
    <property type="project" value="TreeGrafter"/>
</dbReference>
<accession>A0A934VW61</accession>
<dbReference type="Pfam" id="PF04488">
    <property type="entry name" value="Gly_transf_sug"/>
    <property type="match status" value="1"/>
</dbReference>
<proteinExistence type="predicted"/>
<gene>
    <name evidence="2" type="ORF">JIN85_17845</name>
</gene>
<dbReference type="Gene3D" id="3.90.550.20">
    <property type="match status" value="1"/>
</dbReference>
<dbReference type="EMBL" id="JAENIJ010000041">
    <property type="protein sequence ID" value="MBK1884287.1"/>
    <property type="molecule type" value="Genomic_DNA"/>
</dbReference>
<reference evidence="2" key="1">
    <citation type="submission" date="2021-01" db="EMBL/GenBank/DDBJ databases">
        <title>Modified the classification status of verrucomicrobia.</title>
        <authorList>
            <person name="Feng X."/>
        </authorList>
    </citation>
    <scope>NUCLEOTIDE SEQUENCE</scope>
    <source>
        <strain evidence="2">KCTC 22041</strain>
    </source>
</reference>
<keyword evidence="3" id="KW-1185">Reference proteome</keyword>
<keyword evidence="1" id="KW-0808">Transferase</keyword>
<evidence type="ECO:0000256" key="1">
    <source>
        <dbReference type="ARBA" id="ARBA00022679"/>
    </source>
</evidence>
<dbReference type="GO" id="GO:0016020">
    <property type="term" value="C:membrane"/>
    <property type="evidence" value="ECO:0007669"/>
    <property type="project" value="GOC"/>
</dbReference>
<dbReference type="AlphaFoldDB" id="A0A934VW61"/>
<dbReference type="Proteomes" id="UP000603141">
    <property type="component" value="Unassembled WGS sequence"/>
</dbReference>
<evidence type="ECO:0000313" key="3">
    <source>
        <dbReference type="Proteomes" id="UP000603141"/>
    </source>
</evidence>
<dbReference type="GO" id="GO:0051999">
    <property type="term" value="P:mannosyl-inositol phosphorylceramide biosynthetic process"/>
    <property type="evidence" value="ECO:0007669"/>
    <property type="project" value="TreeGrafter"/>
</dbReference>
<organism evidence="2 3">
    <name type="scientific">Luteolibacter pohnpeiensis</name>
    <dbReference type="NCBI Taxonomy" id="454153"/>
    <lineage>
        <taxon>Bacteria</taxon>
        <taxon>Pseudomonadati</taxon>
        <taxon>Verrucomicrobiota</taxon>
        <taxon>Verrucomicrobiia</taxon>
        <taxon>Verrucomicrobiales</taxon>
        <taxon>Verrucomicrobiaceae</taxon>
        <taxon>Luteolibacter</taxon>
    </lineage>
</organism>
<sequence>MKELHPDWEFVFFSDGDCRDFIDEHAPEFGELYDWYPKPVMRADLFRVLVVHRLGGFYFDTDVLLSQPLDPLVTHSAVFSIEERMEPMSYRLRFPKRMWHLADQYTIANYAFAAEKGHPYVGAILDEIVARSADFEAEDCSSLDILHSTGPDAVTTAYYRDWDKWKDVTILDVPGCRYGHYGQHLVHSIWWEGM</sequence>
<dbReference type="InterPro" id="IPR051706">
    <property type="entry name" value="Glycosyltransferase_domain"/>
</dbReference>
<dbReference type="SUPFAM" id="SSF53448">
    <property type="entry name" value="Nucleotide-diphospho-sugar transferases"/>
    <property type="match status" value="1"/>
</dbReference>
<dbReference type="PANTHER" id="PTHR32385">
    <property type="entry name" value="MANNOSYL PHOSPHORYLINOSITOL CERAMIDE SYNTHASE"/>
    <property type="match status" value="1"/>
</dbReference>
<name>A0A934VW61_9BACT</name>
<evidence type="ECO:0008006" key="4">
    <source>
        <dbReference type="Google" id="ProtNLM"/>
    </source>
</evidence>
<protein>
    <recommendedName>
        <fullName evidence="4">Glycosyl transferase</fullName>
    </recommendedName>
</protein>
<dbReference type="InterPro" id="IPR029044">
    <property type="entry name" value="Nucleotide-diphossugar_trans"/>
</dbReference>
<evidence type="ECO:0000313" key="2">
    <source>
        <dbReference type="EMBL" id="MBK1884287.1"/>
    </source>
</evidence>
<dbReference type="InterPro" id="IPR007577">
    <property type="entry name" value="GlycoTrfase_DXD_sugar-bd_CS"/>
</dbReference>
<comment type="caution">
    <text evidence="2">The sequence shown here is derived from an EMBL/GenBank/DDBJ whole genome shotgun (WGS) entry which is preliminary data.</text>
</comment>